<keyword evidence="3" id="KW-0732">Signal</keyword>
<keyword evidence="2" id="KW-0812">Transmembrane</keyword>
<feature type="region of interest" description="Disordered" evidence="1">
    <location>
        <begin position="388"/>
        <end position="407"/>
    </location>
</feature>
<dbReference type="CDD" id="cd12087">
    <property type="entry name" value="TM_EGFR-like"/>
    <property type="match status" value="1"/>
</dbReference>
<keyword evidence="2" id="KW-1133">Transmembrane helix</keyword>
<dbReference type="Proteomes" id="UP000663879">
    <property type="component" value="Unassembled WGS sequence"/>
</dbReference>
<keyword evidence="2" id="KW-0472">Membrane</keyword>
<evidence type="ECO:0000313" key="5">
    <source>
        <dbReference type="Proteomes" id="UP000663879"/>
    </source>
</evidence>
<feature type="chain" id="PRO_5032894805" evidence="3">
    <location>
        <begin position="19"/>
        <end position="585"/>
    </location>
</feature>
<dbReference type="AlphaFoldDB" id="A0A813UIK3"/>
<dbReference type="OrthoDB" id="10545918at2759"/>
<comment type="caution">
    <text evidence="4">The sequence shown here is derived from an EMBL/GenBank/DDBJ whole genome shotgun (WGS) entry which is preliminary data.</text>
</comment>
<organism evidence="4 5">
    <name type="scientific">Brachionus calyciflorus</name>
    <dbReference type="NCBI Taxonomy" id="104777"/>
    <lineage>
        <taxon>Eukaryota</taxon>
        <taxon>Metazoa</taxon>
        <taxon>Spiralia</taxon>
        <taxon>Gnathifera</taxon>
        <taxon>Rotifera</taxon>
        <taxon>Eurotatoria</taxon>
        <taxon>Monogononta</taxon>
        <taxon>Pseudotrocha</taxon>
        <taxon>Ploima</taxon>
        <taxon>Brachionidae</taxon>
        <taxon>Brachionus</taxon>
    </lineage>
</organism>
<dbReference type="EMBL" id="CAJNOC010000983">
    <property type="protein sequence ID" value="CAF0823939.1"/>
    <property type="molecule type" value="Genomic_DNA"/>
</dbReference>
<feature type="transmembrane region" description="Helical" evidence="2">
    <location>
        <begin position="452"/>
        <end position="476"/>
    </location>
</feature>
<evidence type="ECO:0000256" key="2">
    <source>
        <dbReference type="SAM" id="Phobius"/>
    </source>
</evidence>
<feature type="signal peptide" evidence="3">
    <location>
        <begin position="1"/>
        <end position="18"/>
    </location>
</feature>
<reference evidence="4" key="1">
    <citation type="submission" date="2021-02" db="EMBL/GenBank/DDBJ databases">
        <authorList>
            <person name="Nowell W R."/>
        </authorList>
    </citation>
    <scope>NUCLEOTIDE SEQUENCE</scope>
    <source>
        <strain evidence="4">Ploen Becks lab</strain>
    </source>
</reference>
<keyword evidence="5" id="KW-1185">Reference proteome</keyword>
<accession>A0A813UIK3</accession>
<proteinExistence type="predicted"/>
<evidence type="ECO:0000256" key="3">
    <source>
        <dbReference type="SAM" id="SignalP"/>
    </source>
</evidence>
<gene>
    <name evidence="4" type="ORF">OXX778_LOCUS7617</name>
</gene>
<protein>
    <submittedName>
        <fullName evidence="4">Uncharacterized protein</fullName>
    </submittedName>
</protein>
<feature type="region of interest" description="Disordered" evidence="1">
    <location>
        <begin position="278"/>
        <end position="312"/>
    </location>
</feature>
<evidence type="ECO:0000313" key="4">
    <source>
        <dbReference type="EMBL" id="CAF0823939.1"/>
    </source>
</evidence>
<sequence>MWLVFVLFLILNGNPIKCQFISNEQTVSICSDEYKINSYSLECQPGQGVTIVKSIQKFEKQNAQNPDCLAEGSLNYNYSKPFADFCNGKMICTISSAFLDENKLFDAETYFLPDNTYYLKPYRIDITFDCSSKPTLTSTRPVNTQTTTQIITETTIPMTTTTTITTTTTTPQTTTTTPLITTTFLTNFTINSTISLPVSNSTDNNNNNYTSDMFNMTETSSSKYYKYFSDTTTTEHKLKTGSISVYDNDEFLINDKIGFNYFTIASKMTSFEYLETHTTTSSSTTTTPTTSTTTSTTSTTSSSTTTSSTSTTKFSSTTNYFFNTKKERINLENTTKFLNISGDLKSVVTTSSTSTITGIQRSKESSLKTTLLLQTSRINPNTETVLNDKINNNSNSNNNNDVNNGKTSNNIVYSNLKDLKNKLKSFKEPGATTATTTKVDSYVGNSETDRTVMIVLIVLGCVFFLIILAIAVLICIRRRNQAKLDREFGYKNDYNGEDTYSNDGNMSTIGGSVRDRHQISGPFSEISGAHSSRNMENLAGTYGTYRSRSNDGYDNSDKSLNSVSGRIDISKRPRIDNTEYWRTNV</sequence>
<name>A0A813UIK3_9BILA</name>
<evidence type="ECO:0000256" key="1">
    <source>
        <dbReference type="SAM" id="MobiDB-lite"/>
    </source>
</evidence>